<gene>
    <name evidence="2" type="ORF">JCM15548_1568</name>
</gene>
<proteinExistence type="predicted"/>
<comment type="caution">
    <text evidence="2">The sequence shown here is derived from an EMBL/GenBank/DDBJ whole genome shotgun (WGS) entry which is preliminary data.</text>
</comment>
<dbReference type="RefSeq" id="WP_062122278.1">
    <property type="nucleotide sequence ID" value="NZ_BAZW01000003.1"/>
</dbReference>
<keyword evidence="3" id="KW-1185">Reference proteome</keyword>
<sequence>MQRKKLRLGWTTGILSLVFLGLISCGTAQKDSKQTEAAPVTEQTPEEPMDVEQDTATLQSLVEETEPIKLNPPHGEPGHRCEIPVGSPLNAPAGVEEATRINTSPPPATRSEAGSNLGSMAPTVENAQRLNATQGSRTTTPATGEKPKTNPAHGQPGTVVTLPWERRFLKHDKIELRSQP</sequence>
<evidence type="ECO:0000313" key="2">
    <source>
        <dbReference type="EMBL" id="GAO28470.1"/>
    </source>
</evidence>
<feature type="compositionally biased region" description="Polar residues" evidence="1">
    <location>
        <begin position="125"/>
        <end position="142"/>
    </location>
</feature>
<name>A0A0E9LUE2_9BACT</name>
<dbReference type="PROSITE" id="PS51257">
    <property type="entry name" value="PROKAR_LIPOPROTEIN"/>
    <property type="match status" value="1"/>
</dbReference>
<feature type="region of interest" description="Disordered" evidence="1">
    <location>
        <begin position="28"/>
        <end position="165"/>
    </location>
</feature>
<evidence type="ECO:0000313" key="3">
    <source>
        <dbReference type="Proteomes" id="UP000032900"/>
    </source>
</evidence>
<dbReference type="EMBL" id="BAZW01000003">
    <property type="protein sequence ID" value="GAO28470.1"/>
    <property type="molecule type" value="Genomic_DNA"/>
</dbReference>
<dbReference type="Proteomes" id="UP000032900">
    <property type="component" value="Unassembled WGS sequence"/>
</dbReference>
<feature type="compositionally biased region" description="Acidic residues" evidence="1">
    <location>
        <begin position="44"/>
        <end position="53"/>
    </location>
</feature>
<accession>A0A0E9LUE2</accession>
<evidence type="ECO:0000256" key="1">
    <source>
        <dbReference type="SAM" id="MobiDB-lite"/>
    </source>
</evidence>
<protein>
    <submittedName>
        <fullName evidence="2">Uncharacterized protein</fullName>
    </submittedName>
</protein>
<dbReference type="AlphaFoldDB" id="A0A0E9LUE2"/>
<organism evidence="2 3">
    <name type="scientific">Geofilum rubicundum JCM 15548</name>
    <dbReference type="NCBI Taxonomy" id="1236989"/>
    <lineage>
        <taxon>Bacteria</taxon>
        <taxon>Pseudomonadati</taxon>
        <taxon>Bacteroidota</taxon>
        <taxon>Bacteroidia</taxon>
        <taxon>Marinilabiliales</taxon>
        <taxon>Marinilabiliaceae</taxon>
        <taxon>Geofilum</taxon>
    </lineage>
</organism>
<dbReference type="OrthoDB" id="678557at2"/>
<reference evidence="2 3" key="1">
    <citation type="journal article" date="2015" name="Microbes Environ.">
        <title>Distribution and evolution of nitrogen fixation genes in the phylum bacteroidetes.</title>
        <authorList>
            <person name="Inoue J."/>
            <person name="Oshima K."/>
            <person name="Suda W."/>
            <person name="Sakamoto M."/>
            <person name="Iino T."/>
            <person name="Noda S."/>
            <person name="Hongoh Y."/>
            <person name="Hattori M."/>
            <person name="Ohkuma M."/>
        </authorList>
    </citation>
    <scope>NUCLEOTIDE SEQUENCE [LARGE SCALE GENOMIC DNA]</scope>
    <source>
        <strain evidence="2">JCM 15548</strain>
    </source>
</reference>